<dbReference type="Proteomes" id="UP000694888">
    <property type="component" value="Unplaced"/>
</dbReference>
<name>A0ABM0ZXL8_APLCA</name>
<sequence length="381" mass="43258">MATAKTEAVPLVPSFEAPKGNWIARNLRLVNEDSRELFPPSAAGSRTSKQDKFNSLYKVDYHNYPEEAFIEGLMEKGKEPKRETIRDVLFGNSPSEIFQEWKIPNRLVPEPAPNVGDAAAYAAVLSGKRDRGQGRPPAPLIREASLPVLKTGRQLKLSRSPNFDLSPRPAAEPQGLVRSKTTIDGSELIGTRDRLRDSLQPHTVTLADDWLKQAPHADRKVIERVLRMQEKQHQMDNAMRKSLLPDAKKNVEDWLETATDSERQVALKFFTSVAGAKLMGTTAQEQKGRLQQVIRTLETQRGQAATPAMRRSLDSNLDGRESKLKYVRLLDPQTRSNRWMHTTWHHLPEYKNDNPVNNWSSHYVRPHAPTPRHFVIHPDWG</sequence>
<gene>
    <name evidence="2" type="primary">LOC101855718</name>
</gene>
<evidence type="ECO:0000313" key="2">
    <source>
        <dbReference type="RefSeq" id="XP_012936594.1"/>
    </source>
</evidence>
<reference evidence="2" key="1">
    <citation type="submission" date="2025-08" db="UniProtKB">
        <authorList>
            <consortium name="RefSeq"/>
        </authorList>
    </citation>
    <scope>IDENTIFICATION</scope>
</reference>
<evidence type="ECO:0000313" key="1">
    <source>
        <dbReference type="Proteomes" id="UP000694888"/>
    </source>
</evidence>
<dbReference type="GeneID" id="101855718"/>
<proteinExistence type="predicted"/>
<protein>
    <submittedName>
        <fullName evidence="2">Uncharacterized protein LOC101855718</fullName>
    </submittedName>
</protein>
<dbReference type="RefSeq" id="XP_012936594.1">
    <property type="nucleotide sequence ID" value="XM_013081140.2"/>
</dbReference>
<organism evidence="1 2">
    <name type="scientific">Aplysia californica</name>
    <name type="common">California sea hare</name>
    <dbReference type="NCBI Taxonomy" id="6500"/>
    <lineage>
        <taxon>Eukaryota</taxon>
        <taxon>Metazoa</taxon>
        <taxon>Spiralia</taxon>
        <taxon>Lophotrochozoa</taxon>
        <taxon>Mollusca</taxon>
        <taxon>Gastropoda</taxon>
        <taxon>Heterobranchia</taxon>
        <taxon>Euthyneura</taxon>
        <taxon>Tectipleura</taxon>
        <taxon>Aplysiida</taxon>
        <taxon>Aplysioidea</taxon>
        <taxon>Aplysiidae</taxon>
        <taxon>Aplysia</taxon>
    </lineage>
</organism>
<keyword evidence="1" id="KW-1185">Reference proteome</keyword>
<accession>A0ABM0ZXL8</accession>